<gene>
    <name evidence="2" type="ORF">JHL17_14785</name>
</gene>
<dbReference type="RefSeq" id="WP_200194245.1">
    <property type="nucleotide sequence ID" value="NZ_JAENHM010000044.1"/>
</dbReference>
<evidence type="ECO:0000313" key="2">
    <source>
        <dbReference type="EMBL" id="MBK1838683.1"/>
    </source>
</evidence>
<proteinExistence type="predicted"/>
<feature type="signal peptide" evidence="1">
    <location>
        <begin position="1"/>
        <end position="17"/>
    </location>
</feature>
<dbReference type="InterPro" id="IPR036280">
    <property type="entry name" value="Multihaem_cyt_sf"/>
</dbReference>
<dbReference type="SUPFAM" id="SSF48695">
    <property type="entry name" value="Multiheme cytochromes"/>
    <property type="match status" value="1"/>
</dbReference>
<evidence type="ECO:0000313" key="3">
    <source>
        <dbReference type="Proteomes" id="UP000652760"/>
    </source>
</evidence>
<dbReference type="Proteomes" id="UP000652760">
    <property type="component" value="Unassembled WGS sequence"/>
</dbReference>
<feature type="chain" id="PRO_5045637446" description="Cytochrome c domain-containing protein" evidence="1">
    <location>
        <begin position="18"/>
        <end position="165"/>
    </location>
</feature>
<comment type="caution">
    <text evidence="2">The sequence shown here is derived from an EMBL/GenBank/DDBJ whole genome shotgun (WGS) entry which is preliminary data.</text>
</comment>
<keyword evidence="1" id="KW-0732">Signal</keyword>
<name>A0ABS1F5K6_9PROT</name>
<keyword evidence="3" id="KW-1185">Reference proteome</keyword>
<accession>A0ABS1F5K6</accession>
<reference evidence="3" key="1">
    <citation type="submission" date="2021-01" db="EMBL/GenBank/DDBJ databases">
        <title>Genome public.</title>
        <authorList>
            <person name="Liu C."/>
            <person name="Sun Q."/>
        </authorList>
    </citation>
    <scope>NUCLEOTIDE SEQUENCE [LARGE SCALE GENOMIC DNA]</scope>
    <source>
        <strain evidence="3">YIM B02556</strain>
    </source>
</reference>
<sequence length="165" mass="18401">MRTVLALALIAPALLLAGPGGSTDLHRFWEQTCGDCHRHAGDFARRYLTVRDGRLEGGHHKDDLLVFMGHHYLPQDLVQPMYEMLLAQATTSPRFKERCGRCHESAADLARETLVIRDGMLLGRESGRAVAEFLPRHAKLGLTAEETAFFVDLLTRVEREVHSGG</sequence>
<evidence type="ECO:0000256" key="1">
    <source>
        <dbReference type="SAM" id="SignalP"/>
    </source>
</evidence>
<protein>
    <recommendedName>
        <fullName evidence="4">Cytochrome c domain-containing protein</fullName>
    </recommendedName>
</protein>
<dbReference type="EMBL" id="JAENHM010000044">
    <property type="protein sequence ID" value="MBK1838683.1"/>
    <property type="molecule type" value="Genomic_DNA"/>
</dbReference>
<evidence type="ECO:0008006" key="4">
    <source>
        <dbReference type="Google" id="ProtNLM"/>
    </source>
</evidence>
<organism evidence="2 3">
    <name type="scientific">Azospirillum endophyticum</name>
    <dbReference type="NCBI Taxonomy" id="2800326"/>
    <lineage>
        <taxon>Bacteria</taxon>
        <taxon>Pseudomonadati</taxon>
        <taxon>Pseudomonadota</taxon>
        <taxon>Alphaproteobacteria</taxon>
        <taxon>Rhodospirillales</taxon>
        <taxon>Azospirillaceae</taxon>
        <taxon>Azospirillum</taxon>
    </lineage>
</organism>